<keyword evidence="1" id="KW-0812">Transmembrane</keyword>
<dbReference type="EMBL" id="GBRH01242815">
    <property type="protein sequence ID" value="JAD55080.1"/>
    <property type="molecule type" value="Transcribed_RNA"/>
</dbReference>
<evidence type="ECO:0000313" key="2">
    <source>
        <dbReference type="EMBL" id="JAD55080.1"/>
    </source>
</evidence>
<reference evidence="2" key="1">
    <citation type="submission" date="2014-09" db="EMBL/GenBank/DDBJ databases">
        <authorList>
            <person name="Magalhaes I.L.F."/>
            <person name="Oliveira U."/>
            <person name="Santos F.R."/>
            <person name="Vidigal T.H.D.A."/>
            <person name="Brescovit A.D."/>
            <person name="Santos A.J."/>
        </authorList>
    </citation>
    <scope>NUCLEOTIDE SEQUENCE</scope>
    <source>
        <tissue evidence="2">Shoot tissue taken approximately 20 cm above the soil surface</tissue>
    </source>
</reference>
<reference evidence="2" key="2">
    <citation type="journal article" date="2015" name="Data Brief">
        <title>Shoot transcriptome of the giant reed, Arundo donax.</title>
        <authorList>
            <person name="Barrero R.A."/>
            <person name="Guerrero F.D."/>
            <person name="Moolhuijzen P."/>
            <person name="Goolsby J.A."/>
            <person name="Tidwell J."/>
            <person name="Bellgard S.E."/>
            <person name="Bellgard M.I."/>
        </authorList>
    </citation>
    <scope>NUCLEOTIDE SEQUENCE</scope>
    <source>
        <tissue evidence="2">Shoot tissue taken approximately 20 cm above the soil surface</tissue>
    </source>
</reference>
<evidence type="ECO:0000256" key="1">
    <source>
        <dbReference type="SAM" id="Phobius"/>
    </source>
</evidence>
<proteinExistence type="predicted"/>
<accession>A0A0A9B1Q0</accession>
<keyword evidence="1" id="KW-1133">Transmembrane helix</keyword>
<keyword evidence="1" id="KW-0472">Membrane</keyword>
<protein>
    <submittedName>
        <fullName evidence="2">Uncharacterized protein</fullName>
    </submittedName>
</protein>
<sequence>MCKMKSICLGSCSYCFIVWLSAPMLNLTFCFNWSMLRLIR</sequence>
<organism evidence="2">
    <name type="scientific">Arundo donax</name>
    <name type="common">Giant reed</name>
    <name type="synonym">Donax arundinaceus</name>
    <dbReference type="NCBI Taxonomy" id="35708"/>
    <lineage>
        <taxon>Eukaryota</taxon>
        <taxon>Viridiplantae</taxon>
        <taxon>Streptophyta</taxon>
        <taxon>Embryophyta</taxon>
        <taxon>Tracheophyta</taxon>
        <taxon>Spermatophyta</taxon>
        <taxon>Magnoliopsida</taxon>
        <taxon>Liliopsida</taxon>
        <taxon>Poales</taxon>
        <taxon>Poaceae</taxon>
        <taxon>PACMAD clade</taxon>
        <taxon>Arundinoideae</taxon>
        <taxon>Arundineae</taxon>
        <taxon>Arundo</taxon>
    </lineage>
</organism>
<feature type="transmembrane region" description="Helical" evidence="1">
    <location>
        <begin position="12"/>
        <end position="35"/>
    </location>
</feature>
<name>A0A0A9B1Q0_ARUDO</name>
<dbReference type="AlphaFoldDB" id="A0A0A9B1Q0"/>